<comment type="caution">
    <text evidence="11">The sequence shown here is derived from an EMBL/GenBank/DDBJ whole genome shotgun (WGS) entry which is preliminary data.</text>
</comment>
<dbReference type="InterPro" id="IPR016161">
    <property type="entry name" value="Ald_DH/histidinol_DH"/>
</dbReference>
<gene>
    <name evidence="11" type="ORF">NUH29_10625</name>
</gene>
<evidence type="ECO:0000256" key="1">
    <source>
        <dbReference type="ARBA" id="ARBA00004786"/>
    </source>
</evidence>
<name>A0ABT1ZH21_9MICO</name>
<evidence type="ECO:0000259" key="10">
    <source>
        <dbReference type="Pfam" id="PF01619"/>
    </source>
</evidence>
<dbReference type="SUPFAM" id="SSF53720">
    <property type="entry name" value="ALDH-like"/>
    <property type="match status" value="1"/>
</dbReference>
<feature type="active site" evidence="6">
    <location>
        <position position="707"/>
    </location>
</feature>
<dbReference type="PROSITE" id="PS00687">
    <property type="entry name" value="ALDEHYDE_DEHYDR_GLU"/>
    <property type="match status" value="1"/>
</dbReference>
<keyword evidence="8" id="KW-1133">Transmembrane helix</keyword>
<dbReference type="InterPro" id="IPR025703">
    <property type="entry name" value="Bifunct_PutA"/>
</dbReference>
<evidence type="ECO:0000256" key="2">
    <source>
        <dbReference type="ARBA" id="ARBA00012884"/>
    </source>
</evidence>
<feature type="domain" description="Proline dehydrogenase" evidence="10">
    <location>
        <begin position="129"/>
        <end position="419"/>
    </location>
</feature>
<evidence type="ECO:0000256" key="4">
    <source>
        <dbReference type="ARBA" id="ARBA00023027"/>
    </source>
</evidence>
<evidence type="ECO:0000256" key="6">
    <source>
        <dbReference type="PROSITE-ProRule" id="PRU10007"/>
    </source>
</evidence>
<sequence>MAVPPDLPTLDETVALVRRWLAAAEGEKPDAAAEQLAGVLQDPLGLDFTLGFVDRVVRPEDPRVAAKSFERLSRRVPRFLPWYLRAAVVLGGGFAVLAPRLVIPVARRVLRRMVSHLVIDATPKKLDGTLARLRSSGARLNLNLLGEAVLGDREAARRLQGTRELLARDDVDYVSVKVSSVAAQLTLWGFDETVERVAELLRPLYLDAVRAKTRKFINLDMEEYRDLGLTIAVFTRLLDEPEFARLEAGIVLQAYLPDSVAALAHLTEWARARVRAGGAGIKVRIVKGANLAMERVDATMHGWPLATWSSKRATDTNYKRMLMAALAPEASSAVRIGVAGHNLFDLAWAWLLANGRGVEQQLDVEMLLGMAPAQARAVRADVRRLLLYTPVVHPDEFDAAIGYLVRRLEENASPENFMSGVFTLGDPAVFRREAERFEASLAALDDEVPPANRTQNRLSPPLPRAPEAFRNEPDTDPALVANRVWAHAILERTAQSTLGERTAAAARVDDDAQLAGLLRDTAEAGRHWGRVAPHARAELLERAAEVLSVFRGRLIEVMAAETGKTLAEADVEVSEAVDFAVHYAAAARELPAIRDATFAPVPFVLVVPPWNFPVSIPAGGVLSALAAGSAVVLKPAPQARRSAAVLAEALWEAGVPRELLRLVDVDEDALGRRLVTSPEVGRVVLTGSYETAALFRSWRAELPLLAETSGKNAIVITPSADLDLAVKDLVASAFGNAGQKCSAASLAILVGSVGESERFRRQLADAVASLAVGYPQEASTVVGPLVEPPSGKLARGLTRLAEGESWLVKPRQLDGTDRLWSPGVRDGVAAGSDFHRTEFFGPVLGLMRAADLDEAIALQNAVDYGLTAGIQSLDADEVAHWVDTVQAGNLYVNRPITGAIVRRQPFGGWKRSSVGTSVKAGGPNTLLALGDWHPVPAAPEGDLRLDGLAPRVRGLIEAFQPALDYGGFDAVRRGAFSDAAAWADEFGTARDVTGLGVERNVLRYRPAAVTVRLAEQGSAAELVRVLAAAALARAPLAISSASPLRQARILGDLGWTAVVETDAAFAARLARDAPARVRLVGGDDVALAEAVGGAPDIAVYAAPVTAAGRIELLPFLREQAISITAHRFGTPDRAMIDLAL</sequence>
<dbReference type="PROSITE" id="PS00070">
    <property type="entry name" value="ALDEHYDE_DEHYDR_CYS"/>
    <property type="match status" value="1"/>
</dbReference>
<comment type="pathway">
    <text evidence="1">Amino-acid degradation; L-proline degradation into L-glutamate; L-glutamate from L-proline: step 2/2.</text>
</comment>
<keyword evidence="12" id="KW-1185">Reference proteome</keyword>
<evidence type="ECO:0000256" key="3">
    <source>
        <dbReference type="ARBA" id="ARBA00023002"/>
    </source>
</evidence>
<dbReference type="Pfam" id="PF01619">
    <property type="entry name" value="Pro_dh"/>
    <property type="match status" value="1"/>
</dbReference>
<dbReference type="RefSeq" id="WP_258799094.1">
    <property type="nucleotide sequence ID" value="NZ_JANTHX010000007.1"/>
</dbReference>
<keyword evidence="8" id="KW-0812">Transmembrane</keyword>
<keyword evidence="3 7" id="KW-0560">Oxidoreductase</keyword>
<dbReference type="InterPro" id="IPR002872">
    <property type="entry name" value="Proline_DH_dom"/>
</dbReference>
<dbReference type="EC" id="1.2.1.88" evidence="2"/>
<dbReference type="SUPFAM" id="SSF51730">
    <property type="entry name" value="FAD-linked oxidoreductase"/>
    <property type="match status" value="1"/>
</dbReference>
<feature type="transmembrane region" description="Helical" evidence="8">
    <location>
        <begin position="82"/>
        <end position="103"/>
    </location>
</feature>
<evidence type="ECO:0000259" key="9">
    <source>
        <dbReference type="Pfam" id="PF00171"/>
    </source>
</evidence>
<reference evidence="11 12" key="1">
    <citation type="submission" date="2022-08" db="EMBL/GenBank/DDBJ databases">
        <authorList>
            <person name="Li F."/>
        </authorList>
    </citation>
    <scope>NUCLEOTIDE SEQUENCE [LARGE SCALE GENOMIC DNA]</scope>
    <source>
        <strain evidence="11 12">10F1B-8-1</strain>
    </source>
</reference>
<dbReference type="Proteomes" id="UP001205337">
    <property type="component" value="Unassembled WGS sequence"/>
</dbReference>
<dbReference type="PANTHER" id="PTHR42862">
    <property type="entry name" value="DELTA-1-PYRROLINE-5-CARBOXYLATE DEHYDROGENASE 1, ISOFORM A-RELATED"/>
    <property type="match status" value="1"/>
</dbReference>
<feature type="domain" description="Aldehyde dehydrogenase" evidence="9">
    <location>
        <begin position="509"/>
        <end position="919"/>
    </location>
</feature>
<evidence type="ECO:0000256" key="5">
    <source>
        <dbReference type="ARBA" id="ARBA00048142"/>
    </source>
</evidence>
<dbReference type="InterPro" id="IPR015590">
    <property type="entry name" value="Aldehyde_DH_dom"/>
</dbReference>
<keyword evidence="8" id="KW-0472">Membrane</keyword>
<proteinExistence type="inferred from homology"/>
<accession>A0ABT1ZH21</accession>
<comment type="catalytic activity">
    <reaction evidence="5">
        <text>L-glutamate 5-semialdehyde + NAD(+) + H2O = L-glutamate + NADH + 2 H(+)</text>
        <dbReference type="Rhea" id="RHEA:30235"/>
        <dbReference type="ChEBI" id="CHEBI:15377"/>
        <dbReference type="ChEBI" id="CHEBI:15378"/>
        <dbReference type="ChEBI" id="CHEBI:29985"/>
        <dbReference type="ChEBI" id="CHEBI:57540"/>
        <dbReference type="ChEBI" id="CHEBI:57945"/>
        <dbReference type="ChEBI" id="CHEBI:58066"/>
        <dbReference type="EC" id="1.2.1.88"/>
    </reaction>
</comment>
<dbReference type="InterPro" id="IPR029510">
    <property type="entry name" value="Ald_DH_CS_GLU"/>
</dbReference>
<dbReference type="Gene3D" id="3.40.605.10">
    <property type="entry name" value="Aldehyde Dehydrogenase, Chain A, domain 1"/>
    <property type="match status" value="1"/>
</dbReference>
<dbReference type="EMBL" id="JANTHX010000007">
    <property type="protein sequence ID" value="MCS0500001.1"/>
    <property type="molecule type" value="Genomic_DNA"/>
</dbReference>
<keyword evidence="4" id="KW-0520">NAD</keyword>
<dbReference type="PIRSF" id="PIRSF000197">
    <property type="entry name" value="Bifunct_PutA"/>
    <property type="match status" value="1"/>
</dbReference>
<organism evidence="11 12">
    <name type="scientific">Protaetiibacter mangrovi</name>
    <dbReference type="NCBI Taxonomy" id="2970926"/>
    <lineage>
        <taxon>Bacteria</taxon>
        <taxon>Bacillati</taxon>
        <taxon>Actinomycetota</taxon>
        <taxon>Actinomycetes</taxon>
        <taxon>Micrococcales</taxon>
        <taxon>Microbacteriaceae</taxon>
        <taxon>Protaetiibacter</taxon>
    </lineage>
</organism>
<evidence type="ECO:0000313" key="11">
    <source>
        <dbReference type="EMBL" id="MCS0500001.1"/>
    </source>
</evidence>
<evidence type="ECO:0000256" key="7">
    <source>
        <dbReference type="RuleBase" id="RU003345"/>
    </source>
</evidence>
<dbReference type="InterPro" id="IPR016160">
    <property type="entry name" value="Ald_DH_CS_CYS"/>
</dbReference>
<dbReference type="Gene3D" id="3.40.309.10">
    <property type="entry name" value="Aldehyde Dehydrogenase, Chain A, domain 2"/>
    <property type="match status" value="1"/>
</dbReference>
<dbReference type="InterPro" id="IPR050485">
    <property type="entry name" value="Proline_metab_enzyme"/>
</dbReference>
<dbReference type="InterPro" id="IPR016162">
    <property type="entry name" value="Ald_DH_N"/>
</dbReference>
<evidence type="ECO:0000313" key="12">
    <source>
        <dbReference type="Proteomes" id="UP001205337"/>
    </source>
</evidence>
<protein>
    <recommendedName>
        <fullName evidence="2">L-glutamate gamma-semialdehyde dehydrogenase</fullName>
        <ecNumber evidence="2">1.2.1.88</ecNumber>
    </recommendedName>
</protein>
<evidence type="ECO:0000256" key="8">
    <source>
        <dbReference type="SAM" id="Phobius"/>
    </source>
</evidence>
<dbReference type="Pfam" id="PF00171">
    <property type="entry name" value="Aldedh"/>
    <property type="match status" value="1"/>
</dbReference>
<dbReference type="Gene3D" id="3.20.20.220">
    <property type="match status" value="1"/>
</dbReference>
<dbReference type="InterPro" id="IPR029041">
    <property type="entry name" value="FAD-linked_oxidoreductase-like"/>
</dbReference>
<dbReference type="InterPro" id="IPR016163">
    <property type="entry name" value="Ald_DH_C"/>
</dbReference>
<dbReference type="PANTHER" id="PTHR42862:SF1">
    <property type="entry name" value="DELTA-1-PYRROLINE-5-CARBOXYLATE DEHYDROGENASE 2, ISOFORM A-RELATED"/>
    <property type="match status" value="1"/>
</dbReference>
<comment type="similarity">
    <text evidence="7">Belongs to the aldehyde dehydrogenase family.</text>
</comment>